<name>S9WJU4_9TRYP</name>
<dbReference type="InterPro" id="IPR036428">
    <property type="entry name" value="PCD_sf"/>
</dbReference>
<dbReference type="Gene3D" id="3.30.1360.20">
    <property type="entry name" value="Transcriptional coactivator/pterin dehydratase"/>
    <property type="match status" value="1"/>
</dbReference>
<reference evidence="6 7" key="1">
    <citation type="journal article" date="2013" name="PLoS ONE">
        <title>Predicting the Proteins of Angomonas deanei, Strigomonas culicis and Their Respective Endosymbionts Reveals New Aspects of the Trypanosomatidae Family.</title>
        <authorList>
            <person name="Motta M.C."/>
            <person name="Martins A.C."/>
            <person name="de Souza S.S."/>
            <person name="Catta-Preta C.M."/>
            <person name="Silva R."/>
            <person name="Klein C.C."/>
            <person name="de Almeida L.G."/>
            <person name="de Lima Cunha O."/>
            <person name="Ciapina L.P."/>
            <person name="Brocchi M."/>
            <person name="Colabardini A.C."/>
            <person name="de Araujo Lima B."/>
            <person name="Machado C.R."/>
            <person name="de Almeida Soares C.M."/>
            <person name="Probst C.M."/>
            <person name="de Menezes C.B."/>
            <person name="Thompson C.E."/>
            <person name="Bartholomeu D.C."/>
            <person name="Gradia D.F."/>
            <person name="Pavoni D.P."/>
            <person name="Grisard E.C."/>
            <person name="Fantinatti-Garboggini F."/>
            <person name="Marchini F.K."/>
            <person name="Rodrigues-Luiz G.F."/>
            <person name="Wagner G."/>
            <person name="Goldman G.H."/>
            <person name="Fietto J.L."/>
            <person name="Elias M.C."/>
            <person name="Goldman M.H."/>
            <person name="Sagot M.F."/>
            <person name="Pereira M."/>
            <person name="Stoco P.H."/>
            <person name="de Mendonca-Neto R.P."/>
            <person name="Teixeira S.M."/>
            <person name="Maciel T.E."/>
            <person name="de Oliveira Mendes T.A."/>
            <person name="Urmenyi T.P."/>
            <person name="de Souza W."/>
            <person name="Schenkman S."/>
            <person name="de Vasconcelos A.T."/>
        </authorList>
    </citation>
    <scope>NUCLEOTIDE SEQUENCE [LARGE SCALE GENOMIC DNA]</scope>
</reference>
<evidence type="ECO:0000256" key="5">
    <source>
        <dbReference type="ARBA" id="ARBA00030497"/>
    </source>
</evidence>
<keyword evidence="7" id="KW-1185">Reference proteome</keyword>
<evidence type="ECO:0000256" key="2">
    <source>
        <dbReference type="ARBA" id="ARBA00006472"/>
    </source>
</evidence>
<accession>S9WJU4</accession>
<dbReference type="EMBL" id="ATMH01000730">
    <property type="protein sequence ID" value="EPY36150.1"/>
    <property type="molecule type" value="Genomic_DNA"/>
</dbReference>
<dbReference type="SUPFAM" id="SSF55248">
    <property type="entry name" value="PCD-like"/>
    <property type="match status" value="1"/>
</dbReference>
<evidence type="ECO:0000256" key="3">
    <source>
        <dbReference type="ARBA" id="ARBA00013252"/>
    </source>
</evidence>
<dbReference type="OrthoDB" id="277398at2759"/>
<proteinExistence type="inferred from homology"/>
<gene>
    <name evidence="6" type="ORF">STCU_00730</name>
</gene>
<comment type="similarity">
    <text evidence="2">Belongs to the pterin-4-alpha-carbinolamine dehydratase family.</text>
</comment>
<dbReference type="GO" id="GO:0006729">
    <property type="term" value="P:tetrahydrobiopterin biosynthetic process"/>
    <property type="evidence" value="ECO:0007669"/>
    <property type="project" value="InterPro"/>
</dbReference>
<dbReference type="Proteomes" id="UP000015354">
    <property type="component" value="Unassembled WGS sequence"/>
</dbReference>
<dbReference type="PANTHER" id="PTHR12599">
    <property type="entry name" value="PTERIN-4-ALPHA-CARBINOLAMINE DEHYDRATASE"/>
    <property type="match status" value="1"/>
</dbReference>
<evidence type="ECO:0000313" key="6">
    <source>
        <dbReference type="EMBL" id="EPY36150.1"/>
    </source>
</evidence>
<dbReference type="AlphaFoldDB" id="S9WJU4"/>
<evidence type="ECO:0000313" key="7">
    <source>
        <dbReference type="Proteomes" id="UP000015354"/>
    </source>
</evidence>
<dbReference type="EC" id="4.2.1.96" evidence="3"/>
<comment type="caution">
    <text evidence="6">The sequence shown here is derived from an EMBL/GenBank/DDBJ whole genome shotgun (WGS) entry which is preliminary data.</text>
</comment>
<dbReference type="Pfam" id="PF01329">
    <property type="entry name" value="Pterin_4a"/>
    <property type="match status" value="1"/>
</dbReference>
<comment type="catalytic activity">
    <reaction evidence="1">
        <text>(4aS,6R)-4a-hydroxy-L-erythro-5,6,7,8-tetrahydrobiopterin = (6R)-L-erythro-6,7-dihydrobiopterin + H2O</text>
        <dbReference type="Rhea" id="RHEA:11920"/>
        <dbReference type="ChEBI" id="CHEBI:15377"/>
        <dbReference type="ChEBI" id="CHEBI:15642"/>
        <dbReference type="ChEBI" id="CHEBI:43120"/>
        <dbReference type="EC" id="4.2.1.96"/>
    </reaction>
</comment>
<evidence type="ECO:0000256" key="4">
    <source>
        <dbReference type="ARBA" id="ARBA00023239"/>
    </source>
</evidence>
<organism evidence="6 7">
    <name type="scientific">Strigomonas culicis</name>
    <dbReference type="NCBI Taxonomy" id="28005"/>
    <lineage>
        <taxon>Eukaryota</taxon>
        <taxon>Discoba</taxon>
        <taxon>Euglenozoa</taxon>
        <taxon>Kinetoplastea</taxon>
        <taxon>Metakinetoplastina</taxon>
        <taxon>Trypanosomatida</taxon>
        <taxon>Trypanosomatidae</taxon>
        <taxon>Strigomonadinae</taxon>
        <taxon>Strigomonas</taxon>
    </lineage>
</organism>
<evidence type="ECO:0000256" key="1">
    <source>
        <dbReference type="ARBA" id="ARBA00001554"/>
    </source>
</evidence>
<dbReference type="InterPro" id="IPR001533">
    <property type="entry name" value="Pterin_deHydtase"/>
</dbReference>
<keyword evidence="4" id="KW-0456">Lyase</keyword>
<sequence>MLRRTFTRCGPRPLSAPAITSALQDLPRWRLDGNSLSHIERDYVCRDFPQAVAFLQAVAPVCEAMGHHPLWANVHRRVNVKLTTHDAGNTVTQKDIDLAHAIEKAFKAL</sequence>
<dbReference type="GO" id="GO:0008124">
    <property type="term" value="F:4-alpha-hydroxytetrahydrobiopterin dehydratase activity"/>
    <property type="evidence" value="ECO:0007669"/>
    <property type="project" value="UniProtKB-EC"/>
</dbReference>
<dbReference type="PANTHER" id="PTHR12599:SF0">
    <property type="entry name" value="PTERIN-4-ALPHA-CARBINOLAMINE DEHYDRATASE"/>
    <property type="match status" value="1"/>
</dbReference>
<protein>
    <recommendedName>
        <fullName evidence="3">4a-hydroxytetrahydrobiopterin dehydratase</fullName>
        <ecNumber evidence="3">4.2.1.96</ecNumber>
    </recommendedName>
    <alternativeName>
        <fullName evidence="5">4-alpha-hydroxy-tetrahydropterin dehydratase</fullName>
    </alternativeName>
</protein>